<gene>
    <name evidence="11" type="ORF">AA994_05255</name>
</gene>
<dbReference type="InterPro" id="IPR039793">
    <property type="entry name" value="UROS/Hem4"/>
</dbReference>
<comment type="function">
    <text evidence="6 9">Catalyzes cyclization of the linear tetrapyrrole, hydroxymethylbilane, to the macrocyclic uroporphyrinogen III.</text>
</comment>
<protein>
    <recommendedName>
        <fullName evidence="7 9">Uroporphyrinogen-III synthase</fullName>
        <ecNumber evidence="3 9">4.2.1.75</ecNumber>
    </recommendedName>
</protein>
<accession>A0A2G4R3C3</accession>
<dbReference type="AlphaFoldDB" id="A0A2G4R3C3"/>
<proteinExistence type="inferred from homology"/>
<evidence type="ECO:0000256" key="4">
    <source>
        <dbReference type="ARBA" id="ARBA00023239"/>
    </source>
</evidence>
<dbReference type="SUPFAM" id="SSF69618">
    <property type="entry name" value="HemD-like"/>
    <property type="match status" value="1"/>
</dbReference>
<evidence type="ECO:0000256" key="8">
    <source>
        <dbReference type="ARBA" id="ARBA00048617"/>
    </source>
</evidence>
<name>A0A2G4R3C3_9BACT</name>
<sequence length="214" mass="24417">MKIYLLNEAKFEGVENLILNEIKFFDFNVNLKDFNALILTSKNALKALEKAKIELDFTLQIYAVGEKTAKEAKKLGFTKIKIPSLAYGKTLLDEFKEELKGRKCLYLRGKNIASRLNEDLRNYGIKLKELIVYENVFKPCKIELKQPAIFIFSSPLSALNFLKSYKAHPKDVFIAIGLSTAKALKDFKCHLAKEPTIKACVDLARLYKTSLQQD</sequence>
<evidence type="ECO:0000256" key="9">
    <source>
        <dbReference type="RuleBase" id="RU366031"/>
    </source>
</evidence>
<evidence type="ECO:0000256" key="3">
    <source>
        <dbReference type="ARBA" id="ARBA00013109"/>
    </source>
</evidence>
<dbReference type="Gene3D" id="3.40.50.10090">
    <property type="match status" value="2"/>
</dbReference>
<comment type="catalytic activity">
    <reaction evidence="8 9">
        <text>hydroxymethylbilane = uroporphyrinogen III + H2O</text>
        <dbReference type="Rhea" id="RHEA:18965"/>
        <dbReference type="ChEBI" id="CHEBI:15377"/>
        <dbReference type="ChEBI" id="CHEBI:57308"/>
        <dbReference type="ChEBI" id="CHEBI:57845"/>
        <dbReference type="EC" id="4.2.1.75"/>
    </reaction>
</comment>
<dbReference type="GO" id="GO:0004852">
    <property type="term" value="F:uroporphyrinogen-III synthase activity"/>
    <property type="evidence" value="ECO:0007669"/>
    <property type="project" value="UniProtKB-UniRule"/>
</dbReference>
<dbReference type="InterPro" id="IPR003754">
    <property type="entry name" value="4pyrrol_synth_uPrphyn_synth"/>
</dbReference>
<comment type="pathway">
    <text evidence="1 9">Porphyrin-containing compound metabolism; protoporphyrin-IX biosynthesis; coproporphyrinogen-III from 5-aminolevulinate: step 3/4.</text>
</comment>
<dbReference type="GO" id="GO:0006782">
    <property type="term" value="P:protoporphyrinogen IX biosynthetic process"/>
    <property type="evidence" value="ECO:0007669"/>
    <property type="project" value="UniProtKB-UniRule"/>
</dbReference>
<dbReference type="Proteomes" id="UP000237472">
    <property type="component" value="Unassembled WGS sequence"/>
</dbReference>
<dbReference type="EC" id="4.2.1.75" evidence="3 9"/>
<organism evidence="11 12">
    <name type="scientific">Campylobacter vulpis</name>
    <dbReference type="NCBI Taxonomy" id="1655500"/>
    <lineage>
        <taxon>Bacteria</taxon>
        <taxon>Pseudomonadati</taxon>
        <taxon>Campylobacterota</taxon>
        <taxon>Epsilonproteobacteria</taxon>
        <taxon>Campylobacterales</taxon>
        <taxon>Campylobacteraceae</taxon>
        <taxon>Campylobacter</taxon>
    </lineage>
</organism>
<dbReference type="PANTHER" id="PTHR38042">
    <property type="entry name" value="UROPORPHYRINOGEN-III SYNTHASE, CHLOROPLASTIC"/>
    <property type="match status" value="1"/>
</dbReference>
<feature type="domain" description="Tetrapyrrole biosynthesis uroporphyrinogen III synthase" evidence="10">
    <location>
        <begin position="30"/>
        <end position="201"/>
    </location>
</feature>
<keyword evidence="4 9" id="KW-0456">Lyase</keyword>
<dbReference type="RefSeq" id="WP_099461667.1">
    <property type="nucleotide sequence ID" value="NZ_LDWY01000065.1"/>
</dbReference>
<comment type="similarity">
    <text evidence="2 9">Belongs to the uroporphyrinogen-III synthase family.</text>
</comment>
<evidence type="ECO:0000256" key="2">
    <source>
        <dbReference type="ARBA" id="ARBA00008133"/>
    </source>
</evidence>
<dbReference type="PANTHER" id="PTHR38042:SF1">
    <property type="entry name" value="UROPORPHYRINOGEN-III SYNTHASE, CHLOROPLASTIC"/>
    <property type="match status" value="1"/>
</dbReference>
<evidence type="ECO:0000256" key="6">
    <source>
        <dbReference type="ARBA" id="ARBA00037589"/>
    </source>
</evidence>
<evidence type="ECO:0000256" key="5">
    <source>
        <dbReference type="ARBA" id="ARBA00023244"/>
    </source>
</evidence>
<evidence type="ECO:0000256" key="7">
    <source>
        <dbReference type="ARBA" id="ARBA00040167"/>
    </source>
</evidence>
<evidence type="ECO:0000313" key="11">
    <source>
        <dbReference type="EMBL" id="PHY90305.1"/>
    </source>
</evidence>
<dbReference type="Pfam" id="PF02602">
    <property type="entry name" value="HEM4"/>
    <property type="match status" value="1"/>
</dbReference>
<evidence type="ECO:0000259" key="10">
    <source>
        <dbReference type="Pfam" id="PF02602"/>
    </source>
</evidence>
<dbReference type="GO" id="GO:0006780">
    <property type="term" value="P:uroporphyrinogen III biosynthetic process"/>
    <property type="evidence" value="ECO:0007669"/>
    <property type="project" value="UniProtKB-UniRule"/>
</dbReference>
<reference evidence="12" key="1">
    <citation type="submission" date="2015-06" db="EMBL/GenBank/DDBJ databases">
        <authorList>
            <person name="Parisi A."/>
            <person name="Chiara M."/>
            <person name="Florio D."/>
            <person name="Miccolupo A."/>
            <person name="Manzari C."/>
            <person name="Mion D."/>
            <person name="Caruso M."/>
            <person name="D'erchia A.M."/>
            <person name="Zanoni R."/>
        </authorList>
    </citation>
    <scope>NUCLEOTIDE SEQUENCE [LARGE SCALE GENOMIC DNA]</scope>
    <source>
        <strain evidence="12">73/13</strain>
    </source>
</reference>
<keyword evidence="5 9" id="KW-0627">Porphyrin biosynthesis</keyword>
<dbReference type="OrthoDB" id="5328023at2"/>
<evidence type="ECO:0000256" key="1">
    <source>
        <dbReference type="ARBA" id="ARBA00004772"/>
    </source>
</evidence>
<dbReference type="CDD" id="cd06578">
    <property type="entry name" value="HemD"/>
    <property type="match status" value="1"/>
</dbReference>
<dbReference type="InterPro" id="IPR036108">
    <property type="entry name" value="4pyrrol_syn_uPrphyn_synt_sf"/>
</dbReference>
<evidence type="ECO:0000313" key="12">
    <source>
        <dbReference type="Proteomes" id="UP000237472"/>
    </source>
</evidence>
<dbReference type="EMBL" id="LDWY01000065">
    <property type="protein sequence ID" value="PHY90305.1"/>
    <property type="molecule type" value="Genomic_DNA"/>
</dbReference>
<comment type="caution">
    <text evidence="11">The sequence shown here is derived from an EMBL/GenBank/DDBJ whole genome shotgun (WGS) entry which is preliminary data.</text>
</comment>